<proteinExistence type="predicted"/>
<evidence type="ECO:0000313" key="3">
    <source>
        <dbReference type="Proteomes" id="UP000593562"/>
    </source>
</evidence>
<keyword evidence="3" id="KW-1185">Reference proteome</keyword>
<accession>A0A7J7CFP3</accession>
<name>A0A7J7CFP3_TRIWF</name>
<dbReference type="InParanoid" id="A0A7J7CFP3"/>
<evidence type="ECO:0000313" key="2">
    <source>
        <dbReference type="EMBL" id="KAF5732765.1"/>
    </source>
</evidence>
<reference evidence="2 3" key="1">
    <citation type="journal article" date="2020" name="Nat. Commun.">
        <title>Genome of Tripterygium wilfordii and identification of cytochrome P450 involved in triptolide biosynthesis.</title>
        <authorList>
            <person name="Tu L."/>
            <person name="Su P."/>
            <person name="Zhang Z."/>
            <person name="Gao L."/>
            <person name="Wang J."/>
            <person name="Hu T."/>
            <person name="Zhou J."/>
            <person name="Zhang Y."/>
            <person name="Zhao Y."/>
            <person name="Liu Y."/>
            <person name="Song Y."/>
            <person name="Tong Y."/>
            <person name="Lu Y."/>
            <person name="Yang J."/>
            <person name="Xu C."/>
            <person name="Jia M."/>
            <person name="Peters R.J."/>
            <person name="Huang L."/>
            <person name="Gao W."/>
        </authorList>
    </citation>
    <scope>NUCLEOTIDE SEQUENCE [LARGE SCALE GENOMIC DNA]</scope>
    <source>
        <strain evidence="3">cv. XIE 37</strain>
        <tissue evidence="2">Leaf</tissue>
    </source>
</reference>
<sequence>MGRKSKAALAAEKVSAQKPKSTNTGLERVETEPGTTNPPLEKTEIQAEISPMAAKAISKKTPGKNIGPAIVRRSQRLISTPLPCRNEDIERVIEEITASESDKEDEDEQHMHQEKELKFKTTKSTFLFETSSYAEGKYRGLYIDSRKKIEALTEDNRQLALKLDIALDKLEGFKASTKENHDLALKLENSLGKVEVYEKVLEMAKEVLLVARATETAPNVCTEPINGALTEIRSSKRTRRNQESGKN</sequence>
<protein>
    <submittedName>
        <fullName evidence="2">Uncharacterized protein</fullName>
    </submittedName>
</protein>
<feature type="region of interest" description="Disordered" evidence="1">
    <location>
        <begin position="1"/>
        <end position="44"/>
    </location>
</feature>
<dbReference type="PANTHER" id="PTHR38936">
    <property type="entry name" value="TITIN-LIKE ISOFORM X2"/>
    <property type="match status" value="1"/>
</dbReference>
<dbReference type="PANTHER" id="PTHR38936:SF1">
    <property type="entry name" value="DUF641 DOMAIN-CONTAINING PROTEIN"/>
    <property type="match status" value="1"/>
</dbReference>
<organism evidence="2 3">
    <name type="scientific">Tripterygium wilfordii</name>
    <name type="common">Thunder God vine</name>
    <dbReference type="NCBI Taxonomy" id="458696"/>
    <lineage>
        <taxon>Eukaryota</taxon>
        <taxon>Viridiplantae</taxon>
        <taxon>Streptophyta</taxon>
        <taxon>Embryophyta</taxon>
        <taxon>Tracheophyta</taxon>
        <taxon>Spermatophyta</taxon>
        <taxon>Magnoliopsida</taxon>
        <taxon>eudicotyledons</taxon>
        <taxon>Gunneridae</taxon>
        <taxon>Pentapetalae</taxon>
        <taxon>rosids</taxon>
        <taxon>fabids</taxon>
        <taxon>Celastrales</taxon>
        <taxon>Celastraceae</taxon>
        <taxon>Tripterygium</taxon>
    </lineage>
</organism>
<dbReference type="EMBL" id="JAAARO010000017">
    <property type="protein sequence ID" value="KAF5732765.1"/>
    <property type="molecule type" value="Genomic_DNA"/>
</dbReference>
<dbReference type="AlphaFoldDB" id="A0A7J7CFP3"/>
<comment type="caution">
    <text evidence="2">The sequence shown here is derived from an EMBL/GenBank/DDBJ whole genome shotgun (WGS) entry which is preliminary data.</text>
</comment>
<gene>
    <name evidence="2" type="ORF">HS088_TW17G00295</name>
</gene>
<evidence type="ECO:0000256" key="1">
    <source>
        <dbReference type="SAM" id="MobiDB-lite"/>
    </source>
</evidence>
<dbReference type="Proteomes" id="UP000593562">
    <property type="component" value="Unassembled WGS sequence"/>
</dbReference>